<sequence length="122" mass="12616">MNVIPAANTNGAFTPVGTTISILCTEGPVVDPAVVGAGVRFLFDTLGSRIQNNNQVPGPGVGPTNFETYTMTCTASGEWQFNIFEYSAAVVQPALSGIITGAGAVECLECFLVLNPYCSPPG</sequence>
<accession>A0A914XMM7</accession>
<protein>
    <submittedName>
        <fullName evidence="2">Uncharacterized protein</fullName>
    </submittedName>
</protein>
<evidence type="ECO:0000313" key="1">
    <source>
        <dbReference type="Proteomes" id="UP000887566"/>
    </source>
</evidence>
<proteinExistence type="predicted"/>
<keyword evidence="1" id="KW-1185">Reference proteome</keyword>
<evidence type="ECO:0000313" key="2">
    <source>
        <dbReference type="WBParaSite" id="PSAMB.scaffold957size38117.g9900.t1"/>
    </source>
</evidence>
<dbReference type="AlphaFoldDB" id="A0A914XMM7"/>
<organism evidence="1 2">
    <name type="scientific">Plectus sambesii</name>
    <dbReference type="NCBI Taxonomy" id="2011161"/>
    <lineage>
        <taxon>Eukaryota</taxon>
        <taxon>Metazoa</taxon>
        <taxon>Ecdysozoa</taxon>
        <taxon>Nematoda</taxon>
        <taxon>Chromadorea</taxon>
        <taxon>Plectida</taxon>
        <taxon>Plectina</taxon>
        <taxon>Plectoidea</taxon>
        <taxon>Plectidae</taxon>
        <taxon>Plectus</taxon>
    </lineage>
</organism>
<dbReference type="Proteomes" id="UP000887566">
    <property type="component" value="Unplaced"/>
</dbReference>
<name>A0A914XMM7_9BILA</name>
<dbReference type="WBParaSite" id="PSAMB.scaffold957size38117.g9900.t1">
    <property type="protein sequence ID" value="PSAMB.scaffold957size38117.g9900.t1"/>
    <property type="gene ID" value="PSAMB.scaffold957size38117.g9900"/>
</dbReference>
<reference evidence="2" key="1">
    <citation type="submission" date="2022-11" db="UniProtKB">
        <authorList>
            <consortium name="WormBaseParasite"/>
        </authorList>
    </citation>
    <scope>IDENTIFICATION</scope>
</reference>